<evidence type="ECO:0000313" key="2">
    <source>
        <dbReference type="Proteomes" id="UP001258315"/>
    </source>
</evidence>
<keyword evidence="2" id="KW-1185">Reference proteome</keyword>
<accession>A0ABU3GTJ5</accession>
<gene>
    <name evidence="1" type="ORF">QE417_001047</name>
</gene>
<sequence>MMNRRDALNRVALLVGGSVIGADFFLSGCKTGSSVNTDDLFDKGTQAFMNEVADTILPRTETPGAKDANVGGFMAIMVRDCYEDRDQKVFKEGLKKLNEACEKKFKLGFVEASPEQRTALLVDLDKEQAAYSKTKEKEAPNHYFTMIKQLTLLGYFTSEIGCTKAQRYLPVPGKYVGDYPYKKGDKAWALA</sequence>
<dbReference type="EMBL" id="JAVLVU010000001">
    <property type="protein sequence ID" value="MDT3401975.1"/>
    <property type="molecule type" value="Genomic_DNA"/>
</dbReference>
<name>A0ABU3GTJ5_9SPHI</name>
<dbReference type="RefSeq" id="WP_311948009.1">
    <property type="nucleotide sequence ID" value="NZ_JAVLVU010000001.1"/>
</dbReference>
<dbReference type="InterPro" id="IPR027056">
    <property type="entry name" value="Gluconate_2DH_su3"/>
</dbReference>
<evidence type="ECO:0008006" key="3">
    <source>
        <dbReference type="Google" id="ProtNLM"/>
    </source>
</evidence>
<reference evidence="2" key="1">
    <citation type="submission" date="2023-07" db="EMBL/GenBank/DDBJ databases">
        <title>Functional and genomic diversity of the sorghum phyllosphere microbiome.</title>
        <authorList>
            <person name="Shade A."/>
        </authorList>
    </citation>
    <scope>NUCLEOTIDE SEQUENCE [LARGE SCALE GENOMIC DNA]</scope>
    <source>
        <strain evidence="2">SORGH_AS_0422</strain>
    </source>
</reference>
<evidence type="ECO:0000313" key="1">
    <source>
        <dbReference type="EMBL" id="MDT3401975.1"/>
    </source>
</evidence>
<organism evidence="1 2">
    <name type="scientific">Mucilaginibacter terrae</name>
    <dbReference type="NCBI Taxonomy" id="1955052"/>
    <lineage>
        <taxon>Bacteria</taxon>
        <taxon>Pseudomonadati</taxon>
        <taxon>Bacteroidota</taxon>
        <taxon>Sphingobacteriia</taxon>
        <taxon>Sphingobacteriales</taxon>
        <taxon>Sphingobacteriaceae</taxon>
        <taxon>Mucilaginibacter</taxon>
    </lineage>
</organism>
<protein>
    <recommendedName>
        <fullName evidence="3">Gluconate 2-dehydrogenase subunit 3 family protein</fullName>
    </recommendedName>
</protein>
<dbReference type="Proteomes" id="UP001258315">
    <property type="component" value="Unassembled WGS sequence"/>
</dbReference>
<comment type="caution">
    <text evidence="1">The sequence shown here is derived from an EMBL/GenBank/DDBJ whole genome shotgun (WGS) entry which is preliminary data.</text>
</comment>
<proteinExistence type="predicted"/>
<dbReference type="Pfam" id="PF13618">
    <property type="entry name" value="Gluconate_2-dh3"/>
    <property type="match status" value="1"/>
</dbReference>